<gene>
    <name evidence="1" type="ORF">AHLFYP4_02746</name>
</gene>
<dbReference type="AlphaFoldDB" id="A0A6N2VYG4"/>
<evidence type="ECO:0000313" key="1">
    <source>
        <dbReference type="EMBL" id="VYT34990.1"/>
    </source>
</evidence>
<dbReference type="RefSeq" id="WP_226816134.1">
    <property type="nucleotide sequence ID" value="NZ_CACRSX010000064.1"/>
</dbReference>
<protein>
    <submittedName>
        <fullName evidence="1">Uncharacterized protein</fullName>
    </submittedName>
</protein>
<proteinExistence type="predicted"/>
<name>A0A6N2VYG4_ANAHA</name>
<accession>A0A6N2VYG4</accession>
<reference evidence="1" key="1">
    <citation type="submission" date="2019-11" db="EMBL/GenBank/DDBJ databases">
        <authorList>
            <person name="Feng L."/>
        </authorList>
    </citation>
    <scope>NUCLEOTIDE SEQUENCE</scope>
    <source>
        <strain evidence="1">AhadrusLFYP4</strain>
    </source>
</reference>
<sequence>MRKYIYDAIKTKSKAAMRLKANGNVFVTSSGYAYDACKAASPIHKVSAMQKHKKEKDQGKQYYHYHPMLKWSKNKNARKQMHVHCWFLK</sequence>
<dbReference type="EMBL" id="CACRSX010000064">
    <property type="protein sequence ID" value="VYT34990.1"/>
    <property type="molecule type" value="Genomic_DNA"/>
</dbReference>
<organism evidence="1">
    <name type="scientific">Anaerostipes hadrus</name>
    <dbReference type="NCBI Taxonomy" id="649756"/>
    <lineage>
        <taxon>Bacteria</taxon>
        <taxon>Bacillati</taxon>
        <taxon>Bacillota</taxon>
        <taxon>Clostridia</taxon>
        <taxon>Lachnospirales</taxon>
        <taxon>Lachnospiraceae</taxon>
        <taxon>Anaerostipes</taxon>
    </lineage>
</organism>